<organism evidence="9 10">
    <name type="scientific">Coemansia spiralis</name>
    <dbReference type="NCBI Taxonomy" id="417178"/>
    <lineage>
        <taxon>Eukaryota</taxon>
        <taxon>Fungi</taxon>
        <taxon>Fungi incertae sedis</taxon>
        <taxon>Zoopagomycota</taxon>
        <taxon>Kickxellomycotina</taxon>
        <taxon>Kickxellomycetes</taxon>
        <taxon>Kickxellales</taxon>
        <taxon>Kickxellaceae</taxon>
        <taxon>Coemansia</taxon>
    </lineage>
</organism>
<feature type="compositionally biased region" description="Polar residues" evidence="6">
    <location>
        <begin position="727"/>
        <end position="742"/>
    </location>
</feature>
<dbReference type="AlphaFoldDB" id="A0A9W8GDA3"/>
<sequence>MPNIKFRPESTTSERQPGAAVIDMQGGGNDNITEPHGTNHSGNDQRDAAGPGRHPASTMGMPPPELPEKLQDDFNWDSTSIDGDEEDKHDEGARKVTGFWRMHPLLRALCIMIGGGIILIIPTVAVMASHRDLPFRNAINPANSSQQKQYDLQCVARSFALLTAIWVTGTFIYHLVDMVPDAVLRIVRAFKGKRVIEKTKDRLQFFIAIKAYIKMIVISAISLVCFVIMFPNSSYRFIGKVENGSASWDQVLFQINVLILFACLIIGGEKLILKVIATRFHRSAYKERIEQQAYASWVLDHLNRARELKGHNGDSSANNTPYMGSNNATFTSDTYFSGSRKELLGDGSRDISNQGFPPPLGKRKSTATSFFGQNTFSGSTRPKHQRDASKGFVGKLSNIRDRAMDGGIDMNSNQYAGRLARKLFSALHGDRDYLIVDDFLPFFEKEEDAIKAFEFFDKDGNGDISKKEMRDRVLLIYKERRSLLNALSDMGEVVGKLDMFLTAIALVIIVIIALLVFGLDALKSLATMGTLFIGWSFVFGNTFKTIFECVVFLFQVHAYDVGDIVVIAGDNLTVDKIRLLSTVFFKTDGTYTVYPNNQLATLKIQNLRRSNPQSESIVVAFDFDTPTEKLYALRDHMNEYADDHARDMSSPVGFGIDLLENTNRIQLSIGINYKSNWQDGGKRAAIKLEFSFALRNAITDLGLRYALPLQPVTMVPPPPGYDEVASSGRTNSKNKKQQQADNSDSDEDIFGASYRPPANSGYHSDPHHGQHGYHGSAGTSGVAANNGNNGNNPSAAAPAMATGMLMANEI</sequence>
<dbReference type="EMBL" id="JANBTW010000009">
    <property type="protein sequence ID" value="KAJ2679827.1"/>
    <property type="molecule type" value="Genomic_DNA"/>
</dbReference>
<dbReference type="GO" id="GO:0016020">
    <property type="term" value="C:membrane"/>
    <property type="evidence" value="ECO:0007669"/>
    <property type="project" value="UniProtKB-SubCell"/>
</dbReference>
<evidence type="ECO:0000256" key="1">
    <source>
        <dbReference type="ARBA" id="ARBA00004370"/>
    </source>
</evidence>
<name>A0A9W8GDA3_9FUNG</name>
<accession>A0A9W8GDA3</accession>
<gene>
    <name evidence="9" type="ORF">GGI25_001279</name>
</gene>
<keyword evidence="4 7" id="KW-1133">Transmembrane helix</keyword>
<feature type="transmembrane region" description="Helical" evidence="7">
    <location>
        <begin position="251"/>
        <end position="273"/>
    </location>
</feature>
<dbReference type="PROSITE" id="PS00018">
    <property type="entry name" value="EF_HAND_1"/>
    <property type="match status" value="1"/>
</dbReference>
<evidence type="ECO:0000256" key="4">
    <source>
        <dbReference type="ARBA" id="ARBA00022989"/>
    </source>
</evidence>
<dbReference type="OrthoDB" id="544685at2759"/>
<feature type="transmembrane region" description="Helical" evidence="7">
    <location>
        <begin position="205"/>
        <end position="231"/>
    </location>
</feature>
<evidence type="ECO:0000256" key="3">
    <source>
        <dbReference type="ARBA" id="ARBA00022837"/>
    </source>
</evidence>
<dbReference type="SUPFAM" id="SSF50182">
    <property type="entry name" value="Sm-like ribonucleoproteins"/>
    <property type="match status" value="1"/>
</dbReference>
<dbReference type="SUPFAM" id="SSF47473">
    <property type="entry name" value="EF-hand"/>
    <property type="match status" value="1"/>
</dbReference>
<feature type="compositionally biased region" description="Polar residues" evidence="6">
    <location>
        <begin position="30"/>
        <end position="42"/>
    </location>
</feature>
<keyword evidence="2 7" id="KW-0812">Transmembrane</keyword>
<reference evidence="9" key="1">
    <citation type="submission" date="2022-07" db="EMBL/GenBank/DDBJ databases">
        <title>Phylogenomic reconstructions and comparative analyses of Kickxellomycotina fungi.</title>
        <authorList>
            <person name="Reynolds N.K."/>
            <person name="Stajich J.E."/>
            <person name="Barry K."/>
            <person name="Grigoriev I.V."/>
            <person name="Crous P."/>
            <person name="Smith M.E."/>
        </authorList>
    </citation>
    <scope>NUCLEOTIDE SEQUENCE</scope>
    <source>
        <strain evidence="9">NRRL 3115</strain>
    </source>
</reference>
<evidence type="ECO:0000313" key="9">
    <source>
        <dbReference type="EMBL" id="KAJ2679827.1"/>
    </source>
</evidence>
<feature type="region of interest" description="Disordered" evidence="6">
    <location>
        <begin position="712"/>
        <end position="797"/>
    </location>
</feature>
<evidence type="ECO:0000256" key="6">
    <source>
        <dbReference type="SAM" id="MobiDB-lite"/>
    </source>
</evidence>
<dbReference type="InterPro" id="IPR023408">
    <property type="entry name" value="MscS_beta-dom_sf"/>
</dbReference>
<dbReference type="Pfam" id="PF25886">
    <property type="entry name" value="Msy1"/>
    <property type="match status" value="1"/>
</dbReference>
<dbReference type="GO" id="GO:0006874">
    <property type="term" value="P:intracellular calcium ion homeostasis"/>
    <property type="evidence" value="ECO:0007669"/>
    <property type="project" value="TreeGrafter"/>
</dbReference>
<dbReference type="Gene3D" id="2.30.30.60">
    <property type="match status" value="1"/>
</dbReference>
<feature type="compositionally biased region" description="Polar residues" evidence="6">
    <location>
        <begin position="366"/>
        <end position="380"/>
    </location>
</feature>
<feature type="domain" description="EF-hand" evidence="8">
    <location>
        <begin position="444"/>
        <end position="479"/>
    </location>
</feature>
<feature type="transmembrane region" description="Helical" evidence="7">
    <location>
        <begin position="159"/>
        <end position="184"/>
    </location>
</feature>
<feature type="transmembrane region" description="Helical" evidence="7">
    <location>
        <begin position="499"/>
        <end position="519"/>
    </location>
</feature>
<keyword evidence="3" id="KW-0106">Calcium</keyword>
<dbReference type="Proteomes" id="UP001151518">
    <property type="component" value="Unassembled WGS sequence"/>
</dbReference>
<feature type="compositionally biased region" description="Low complexity" evidence="6">
    <location>
        <begin position="776"/>
        <end position="797"/>
    </location>
</feature>
<dbReference type="PANTHER" id="PTHR31323:SF1">
    <property type="entry name" value="MECHANOSENSITIVE ION CHANNEL PROTEIN"/>
    <property type="match status" value="1"/>
</dbReference>
<dbReference type="InterPro" id="IPR018247">
    <property type="entry name" value="EF_Hand_1_Ca_BS"/>
</dbReference>
<evidence type="ECO:0000256" key="7">
    <source>
        <dbReference type="SAM" id="Phobius"/>
    </source>
</evidence>
<dbReference type="InterPro" id="IPR006685">
    <property type="entry name" value="MscS_channel_2nd"/>
</dbReference>
<feature type="region of interest" description="Disordered" evidence="6">
    <location>
        <begin position="1"/>
        <end position="90"/>
    </location>
</feature>
<dbReference type="InterPro" id="IPR010920">
    <property type="entry name" value="LSM_dom_sf"/>
</dbReference>
<evidence type="ECO:0000256" key="2">
    <source>
        <dbReference type="ARBA" id="ARBA00022692"/>
    </source>
</evidence>
<dbReference type="Gene3D" id="1.10.238.10">
    <property type="entry name" value="EF-hand"/>
    <property type="match status" value="1"/>
</dbReference>
<evidence type="ECO:0000256" key="5">
    <source>
        <dbReference type="ARBA" id="ARBA00023136"/>
    </source>
</evidence>
<dbReference type="PROSITE" id="PS50222">
    <property type="entry name" value="EF_HAND_2"/>
    <property type="match status" value="1"/>
</dbReference>
<feature type="transmembrane region" description="Helical" evidence="7">
    <location>
        <begin position="525"/>
        <end position="543"/>
    </location>
</feature>
<keyword evidence="5 7" id="KW-0472">Membrane</keyword>
<dbReference type="Pfam" id="PF00924">
    <property type="entry name" value="MS_channel_2nd"/>
    <property type="match status" value="1"/>
</dbReference>
<dbReference type="GO" id="GO:0005262">
    <property type="term" value="F:calcium channel activity"/>
    <property type="evidence" value="ECO:0007669"/>
    <property type="project" value="TreeGrafter"/>
</dbReference>
<dbReference type="PANTHER" id="PTHR31323">
    <property type="entry name" value="MECHANOSENSITIVE ION CHANNEL PROTEIN MSY2"/>
    <property type="match status" value="1"/>
</dbReference>
<dbReference type="InterPro" id="IPR002048">
    <property type="entry name" value="EF_hand_dom"/>
</dbReference>
<protein>
    <recommendedName>
        <fullName evidence="8">EF-hand domain-containing protein</fullName>
    </recommendedName>
</protein>
<comment type="caution">
    <text evidence="9">The sequence shown here is derived from an EMBL/GenBank/DDBJ whole genome shotgun (WGS) entry which is preliminary data.</text>
</comment>
<comment type="subcellular location">
    <subcellularLocation>
        <location evidence="1">Membrane</location>
    </subcellularLocation>
</comment>
<dbReference type="InterPro" id="IPR058650">
    <property type="entry name" value="Msy1/2-like"/>
</dbReference>
<evidence type="ECO:0000313" key="10">
    <source>
        <dbReference type="Proteomes" id="UP001151518"/>
    </source>
</evidence>
<feature type="region of interest" description="Disordered" evidence="6">
    <location>
        <begin position="347"/>
        <end position="391"/>
    </location>
</feature>
<proteinExistence type="predicted"/>
<dbReference type="GO" id="GO:0005509">
    <property type="term" value="F:calcium ion binding"/>
    <property type="evidence" value="ECO:0007669"/>
    <property type="project" value="InterPro"/>
</dbReference>
<evidence type="ECO:0000259" key="8">
    <source>
        <dbReference type="PROSITE" id="PS50222"/>
    </source>
</evidence>
<feature type="transmembrane region" description="Helical" evidence="7">
    <location>
        <begin position="105"/>
        <end position="128"/>
    </location>
</feature>
<dbReference type="InterPro" id="IPR011992">
    <property type="entry name" value="EF-hand-dom_pair"/>
</dbReference>